<evidence type="ECO:0000256" key="4">
    <source>
        <dbReference type="ARBA" id="ARBA00022842"/>
    </source>
</evidence>
<evidence type="ECO:0008006" key="8">
    <source>
        <dbReference type="Google" id="ProtNLM"/>
    </source>
</evidence>
<protein>
    <recommendedName>
        <fullName evidence="8">Haloacid dehalogenase</fullName>
    </recommendedName>
</protein>
<dbReference type="RefSeq" id="WP_110189746.1">
    <property type="nucleotide sequence ID" value="NZ_CP177354.1"/>
</dbReference>
<evidence type="ECO:0000256" key="3">
    <source>
        <dbReference type="ARBA" id="ARBA00022801"/>
    </source>
</evidence>
<dbReference type="Gene3D" id="3.30.1240.10">
    <property type="match status" value="1"/>
</dbReference>
<keyword evidence="7" id="KW-1185">Reference proteome</keyword>
<keyword evidence="2" id="KW-0479">Metal-binding</keyword>
<comment type="caution">
    <text evidence="6">The sequence shown here is derived from an EMBL/GenBank/DDBJ whole genome shotgun (WGS) entry which is preliminary data.</text>
</comment>
<keyword evidence="3" id="KW-0378">Hydrolase</keyword>
<proteinExistence type="inferred from homology"/>
<dbReference type="SFLD" id="SFLDG01140">
    <property type="entry name" value="C2.B:_Phosphomannomutase_and_P"/>
    <property type="match status" value="1"/>
</dbReference>
<dbReference type="PANTHER" id="PTHR47267">
    <property type="match status" value="1"/>
</dbReference>
<accession>A0ABX5LTX0</accession>
<comment type="similarity">
    <text evidence="5">Belongs to the HAD-like hydrolase superfamily. Cof family.</text>
</comment>
<evidence type="ECO:0000256" key="5">
    <source>
        <dbReference type="ARBA" id="ARBA00034778"/>
    </source>
</evidence>
<evidence type="ECO:0000256" key="2">
    <source>
        <dbReference type="ARBA" id="ARBA00022723"/>
    </source>
</evidence>
<comment type="cofactor">
    <cofactor evidence="1">
        <name>Mg(2+)</name>
        <dbReference type="ChEBI" id="CHEBI:18420"/>
    </cofactor>
</comment>
<evidence type="ECO:0000313" key="7">
    <source>
        <dbReference type="Proteomes" id="UP000248090"/>
    </source>
</evidence>
<dbReference type="Pfam" id="PF08282">
    <property type="entry name" value="Hydrolase_3"/>
    <property type="match status" value="1"/>
</dbReference>
<gene>
    <name evidence="6" type="ORF">WH50_23645</name>
</gene>
<name>A0ABX5LTX0_9GAMM</name>
<dbReference type="NCBIfam" id="TIGR00099">
    <property type="entry name" value="Cof-subfamily"/>
    <property type="match status" value="1"/>
</dbReference>
<dbReference type="PANTHER" id="PTHR47267:SF4">
    <property type="entry name" value="PYRIDOXAL PHOSPHATE PHOSPHATASE YIGL"/>
    <property type="match status" value="1"/>
</dbReference>
<dbReference type="InterPro" id="IPR006379">
    <property type="entry name" value="HAD-SF_hydro_IIB"/>
</dbReference>
<dbReference type="Proteomes" id="UP000248090">
    <property type="component" value="Unassembled WGS sequence"/>
</dbReference>
<sequence>MTPPSLIVSDLDKTLLNEQHELDELTITTLRELHHQGHTLALASGRHFHDISVYRAQLGVPAYIISTNGAHLYTPDDTPLFETLLHTELAQQITRLPLPAGVSVSLYTRHKWLIDRPLAELSELHDGTGFSFEVVDIPAYSDNDIGKVLYAGAPAQLKILEDAIRAGFEGQIHMTYSQPMYLEIMGKGVNKGLALQALLHELGLDRQHCYAFGDNLNDVEMLSLAGNAHVMANAHPYLADNLPHATVIGHHNDKAVARQLRSLFALED</sequence>
<keyword evidence="4" id="KW-0460">Magnesium</keyword>
<evidence type="ECO:0000313" key="6">
    <source>
        <dbReference type="EMBL" id="PXF28938.1"/>
    </source>
</evidence>
<dbReference type="NCBIfam" id="TIGR01484">
    <property type="entry name" value="HAD-SF-IIB"/>
    <property type="match status" value="1"/>
</dbReference>
<dbReference type="EMBL" id="LAPT01000138">
    <property type="protein sequence ID" value="PXF28938.1"/>
    <property type="molecule type" value="Genomic_DNA"/>
</dbReference>
<dbReference type="CDD" id="cd07516">
    <property type="entry name" value="HAD_Pase"/>
    <property type="match status" value="1"/>
</dbReference>
<dbReference type="Gene3D" id="3.40.50.1000">
    <property type="entry name" value="HAD superfamily/HAD-like"/>
    <property type="match status" value="1"/>
</dbReference>
<dbReference type="InterPro" id="IPR023214">
    <property type="entry name" value="HAD_sf"/>
</dbReference>
<dbReference type="InterPro" id="IPR000150">
    <property type="entry name" value="Cof"/>
</dbReference>
<dbReference type="InterPro" id="IPR036412">
    <property type="entry name" value="HAD-like_sf"/>
</dbReference>
<organism evidence="6 7">
    <name type="scientific">Pokkaliibacter plantistimulans</name>
    <dbReference type="NCBI Taxonomy" id="1635171"/>
    <lineage>
        <taxon>Bacteria</taxon>
        <taxon>Pseudomonadati</taxon>
        <taxon>Pseudomonadota</taxon>
        <taxon>Gammaproteobacteria</taxon>
        <taxon>Oceanospirillales</taxon>
        <taxon>Balneatrichaceae</taxon>
        <taxon>Pokkaliibacter</taxon>
    </lineage>
</organism>
<reference evidence="6 7" key="1">
    <citation type="submission" date="2015-03" db="EMBL/GenBank/DDBJ databases">
        <authorList>
            <person name="Krishnan R."/>
            <person name="Midha S."/>
            <person name="Patil P.B."/>
            <person name="Rameshkumar N."/>
        </authorList>
    </citation>
    <scope>NUCLEOTIDE SEQUENCE [LARGE SCALE GENOMIC DNA]</scope>
    <source>
        <strain evidence="6 7">L1E11</strain>
    </source>
</reference>
<evidence type="ECO:0000256" key="1">
    <source>
        <dbReference type="ARBA" id="ARBA00001946"/>
    </source>
</evidence>
<dbReference type="SFLD" id="SFLDS00003">
    <property type="entry name" value="Haloacid_Dehalogenase"/>
    <property type="match status" value="1"/>
</dbReference>
<dbReference type="SUPFAM" id="SSF56784">
    <property type="entry name" value="HAD-like"/>
    <property type="match status" value="1"/>
</dbReference>